<evidence type="ECO:0000313" key="8">
    <source>
        <dbReference type="Proteomes" id="UP001528411"/>
    </source>
</evidence>
<organism evidence="7 8">
    <name type="scientific">Psychrosphaera algicola</name>
    <dbReference type="NCBI Taxonomy" id="3023714"/>
    <lineage>
        <taxon>Bacteria</taxon>
        <taxon>Pseudomonadati</taxon>
        <taxon>Pseudomonadota</taxon>
        <taxon>Gammaproteobacteria</taxon>
        <taxon>Alteromonadales</taxon>
        <taxon>Pseudoalteromonadaceae</taxon>
        <taxon>Psychrosphaera</taxon>
    </lineage>
</organism>
<dbReference type="Gene3D" id="2.160.20.10">
    <property type="entry name" value="Single-stranded right-handed beta-helix, Pectin lyase-like"/>
    <property type="match status" value="1"/>
</dbReference>
<name>A0ABT5FIB3_9GAMM</name>
<dbReference type="InterPro" id="IPR000070">
    <property type="entry name" value="Pectinesterase_cat"/>
</dbReference>
<dbReference type="RefSeq" id="WP_272182001.1">
    <property type="nucleotide sequence ID" value="NZ_JAQOMS010000002.1"/>
</dbReference>
<evidence type="ECO:0000256" key="2">
    <source>
        <dbReference type="ARBA" id="ARBA00022729"/>
    </source>
</evidence>
<dbReference type="InterPro" id="IPR012334">
    <property type="entry name" value="Pectin_lyas_fold"/>
</dbReference>
<dbReference type="PANTHER" id="PTHR31321:SF57">
    <property type="entry name" value="PECTINESTERASE 53-RELATED"/>
    <property type="match status" value="1"/>
</dbReference>
<dbReference type="Gene3D" id="2.60.120.560">
    <property type="entry name" value="Exo-inulinase, domain 1"/>
    <property type="match status" value="1"/>
</dbReference>
<protein>
    <submittedName>
        <fullName evidence="7">Pectinesterase family protein</fullName>
    </submittedName>
</protein>
<feature type="domain" description="Pectinesterase catalytic" evidence="5">
    <location>
        <begin position="781"/>
        <end position="949"/>
    </location>
</feature>
<evidence type="ECO:0000256" key="1">
    <source>
        <dbReference type="ARBA" id="ARBA00008891"/>
    </source>
</evidence>
<reference evidence="7 8" key="1">
    <citation type="submission" date="2023-01" db="EMBL/GenBank/DDBJ databases">
        <title>Psychrosphaera sp. nov., isolated from marine algae.</title>
        <authorList>
            <person name="Bayburt H."/>
            <person name="Choi B.J."/>
            <person name="Kim J.M."/>
            <person name="Choi D.G."/>
            <person name="Jeon C.O."/>
        </authorList>
    </citation>
    <scope>NUCLEOTIDE SEQUENCE [LARGE SCALE GENOMIC DNA]</scope>
    <source>
        <strain evidence="7 8">G1-22</strain>
    </source>
</reference>
<evidence type="ECO:0000259" key="6">
    <source>
        <dbReference type="Pfam" id="PF13205"/>
    </source>
</evidence>
<dbReference type="SUPFAM" id="SSF51126">
    <property type="entry name" value="Pectin lyase-like"/>
    <property type="match status" value="1"/>
</dbReference>
<comment type="similarity">
    <text evidence="1">Belongs to the pectinesterase family.</text>
</comment>
<dbReference type="PANTHER" id="PTHR31321">
    <property type="entry name" value="ACYL-COA THIOESTER HYDROLASE YBHC-RELATED"/>
    <property type="match status" value="1"/>
</dbReference>
<feature type="domain" description="SbsA Ig-like" evidence="6">
    <location>
        <begin position="652"/>
        <end position="771"/>
    </location>
</feature>
<keyword evidence="4" id="KW-0063">Aspartyl esterase</keyword>
<gene>
    <name evidence="7" type="ORF">PN838_22210</name>
</gene>
<dbReference type="InterPro" id="IPR011050">
    <property type="entry name" value="Pectin_lyase_fold/virulence"/>
</dbReference>
<accession>A0ABT5FIB3</accession>
<evidence type="ECO:0000259" key="5">
    <source>
        <dbReference type="Pfam" id="PF01095"/>
    </source>
</evidence>
<sequence length="991" mass="106514">MYTKTGGTAVVTTEGTLLLDSARFTIGDVAQGVSSTNAADVVTTGSFDFSKPYKIVMDVLSVSEPVAEDQGNSFIIYMDNNTSSSGSSIHGGSSKFFSVKLAELTHGELEVEGFIGTPTSFLQLRTESGGVVEIDNLRFEYIPTNLIVSEDFNTTIEELFTPAYLAQPIDNSIAMYNVTGGGSGLTITDGQLTLDSARFSIGHSTPDVETTGTDVLTTGVFDLSVPYKIIMDIVSVSEPIETDQGNSFIVYVDNSSSSSSKSIHGGASKFYSQKIAEMATGQLEIDGMLATQSSFLQLRTESGGVVTIDNLRIEYLEAPDTSEVAPKTLDCTERTDLYFCDDFTSGTLDNWDINAAVGNLDGPEGSFAVVDLDGNAVMQYTAGSVGGVLATLKTSAMTSVPAADYFVEAKIRPRQNGTTANKQLFLLGRYVDDQNWYGGGINLQNSPSSTQAEVAVNLADALSRPVQVKQPFYLGERDGTDDGVWYRVRFEMVAGDLSLYINGELKGSFNDTNLTAQGLAGIFTYNRSFELDDFMIGDVANKPIQLTTDYTEASWSGAAGGVPLVLNVSALLGDGVTADKVTAITADGDIATVFVLGSTVTISPVAEGTTTVTLVSHADATITQTLEIEVGASFIESMTDYGNISTKLSPLPASFSQHVDTNLVIEFDTAPTLGTVGQVRIFDSATDELVDELLLAGDVNTLGLTSDKTRVVKYHPMRVEGNKLVLTPSSGALDYNKEYYVVIGNDVANDTTLNGIDFDGLGKEAGWTFSTRSTQPSGTELVVDDDGAADFRTLQGALDYAMTDKDTPMTITIKDGVYNEMLFLRNKNNLTIQGESRENTIVQYDNFDGFNGGSSGRPVFLVESADMLVLNNFTLKNTHMRQGSGDQAETIYFNSSYRLVANNMNFISEQDTLLMKGYAWFYNCLVAGNVDFIWGYPVATLFENSEIRTIGDSKDAPADSGGDYILQARVANVDDPGFVFLNNTFTSGPWS</sequence>
<proteinExistence type="inferred from homology"/>
<comment type="caution">
    <text evidence="7">The sequence shown here is derived from an EMBL/GenBank/DDBJ whole genome shotgun (WGS) entry which is preliminary data.</text>
</comment>
<dbReference type="InterPro" id="IPR032812">
    <property type="entry name" value="SbsA_Ig"/>
</dbReference>
<keyword evidence="2" id="KW-0732">Signal</keyword>
<evidence type="ECO:0000313" key="7">
    <source>
        <dbReference type="EMBL" id="MDC2890945.1"/>
    </source>
</evidence>
<evidence type="ECO:0000256" key="3">
    <source>
        <dbReference type="ARBA" id="ARBA00022801"/>
    </source>
</evidence>
<dbReference type="Proteomes" id="UP001528411">
    <property type="component" value="Unassembled WGS sequence"/>
</dbReference>
<dbReference type="Pfam" id="PF13205">
    <property type="entry name" value="Big_5"/>
    <property type="match status" value="1"/>
</dbReference>
<evidence type="ECO:0000256" key="4">
    <source>
        <dbReference type="ARBA" id="ARBA00023085"/>
    </source>
</evidence>
<keyword evidence="8" id="KW-1185">Reference proteome</keyword>
<keyword evidence="3" id="KW-0378">Hydrolase</keyword>
<dbReference type="Pfam" id="PF01095">
    <property type="entry name" value="Pectinesterase"/>
    <property type="match status" value="1"/>
</dbReference>
<dbReference type="EMBL" id="JAQOMS010000002">
    <property type="protein sequence ID" value="MDC2890945.1"/>
    <property type="molecule type" value="Genomic_DNA"/>
</dbReference>